<dbReference type="Proteomes" id="UP001057452">
    <property type="component" value="Chromosome 5"/>
</dbReference>
<name>A0ACB9XLI5_CHAAC</name>
<keyword evidence="2" id="KW-1185">Reference proteome</keyword>
<evidence type="ECO:0000313" key="1">
    <source>
        <dbReference type="EMBL" id="KAI4827723.1"/>
    </source>
</evidence>
<dbReference type="EMBL" id="CM043789">
    <property type="protein sequence ID" value="KAI4827723.1"/>
    <property type="molecule type" value="Genomic_DNA"/>
</dbReference>
<reference evidence="1" key="1">
    <citation type="submission" date="2022-05" db="EMBL/GenBank/DDBJ databases">
        <title>Chromosome-level genome of Chaenocephalus aceratus.</title>
        <authorList>
            <person name="Park H."/>
        </authorList>
    </citation>
    <scope>NUCLEOTIDE SEQUENCE</scope>
    <source>
        <strain evidence="1">KU_202001</strain>
    </source>
</reference>
<organism evidence="1 2">
    <name type="scientific">Chaenocephalus aceratus</name>
    <name type="common">Blackfin icefish</name>
    <name type="synonym">Chaenichthys aceratus</name>
    <dbReference type="NCBI Taxonomy" id="36190"/>
    <lineage>
        <taxon>Eukaryota</taxon>
        <taxon>Metazoa</taxon>
        <taxon>Chordata</taxon>
        <taxon>Craniata</taxon>
        <taxon>Vertebrata</taxon>
        <taxon>Euteleostomi</taxon>
        <taxon>Actinopterygii</taxon>
        <taxon>Neopterygii</taxon>
        <taxon>Teleostei</taxon>
        <taxon>Neoteleostei</taxon>
        <taxon>Acanthomorphata</taxon>
        <taxon>Eupercaria</taxon>
        <taxon>Perciformes</taxon>
        <taxon>Notothenioidei</taxon>
        <taxon>Channichthyidae</taxon>
        <taxon>Chaenocephalus</taxon>
    </lineage>
</organism>
<protein>
    <submittedName>
        <fullName evidence="1">Uncharacterized protein</fullName>
    </submittedName>
</protein>
<evidence type="ECO:0000313" key="2">
    <source>
        <dbReference type="Proteomes" id="UP001057452"/>
    </source>
</evidence>
<gene>
    <name evidence="1" type="ORF">KUCAC02_031095</name>
</gene>
<comment type="caution">
    <text evidence="1">The sequence shown here is derived from an EMBL/GenBank/DDBJ whole genome shotgun (WGS) entry which is preliminary data.</text>
</comment>
<sequence length="68" mass="6949">MLLPPSGHLGHGDSRGVRGEERGRCPGDRGDGGVAPAQDEACSPGMLQRVPPPPPLSGPGPPERSLEC</sequence>
<accession>A0ACB9XLI5</accession>
<proteinExistence type="predicted"/>